<gene>
    <name evidence="1" type="ORF">DL238_01900</name>
</gene>
<organism evidence="1 2">
    <name type="scientific">Alteriqipengyuania lutimaris</name>
    <dbReference type="NCBI Taxonomy" id="1538146"/>
    <lineage>
        <taxon>Bacteria</taxon>
        <taxon>Pseudomonadati</taxon>
        <taxon>Pseudomonadota</taxon>
        <taxon>Alphaproteobacteria</taxon>
        <taxon>Sphingomonadales</taxon>
        <taxon>Erythrobacteraceae</taxon>
        <taxon>Alteriqipengyuania</taxon>
    </lineage>
</organism>
<dbReference type="OrthoDB" id="7409928at2"/>
<name>A0A395LST3_9SPHN</name>
<keyword evidence="2" id="KW-1185">Reference proteome</keyword>
<comment type="caution">
    <text evidence="1">The sequence shown here is derived from an EMBL/GenBank/DDBJ whole genome shotgun (WGS) entry which is preliminary data.</text>
</comment>
<dbReference type="AlphaFoldDB" id="A0A395LST3"/>
<evidence type="ECO:0000313" key="1">
    <source>
        <dbReference type="EMBL" id="RDS78494.1"/>
    </source>
</evidence>
<protein>
    <submittedName>
        <fullName evidence="1">Uncharacterized protein</fullName>
    </submittedName>
</protein>
<dbReference type="Proteomes" id="UP000254101">
    <property type="component" value="Unassembled WGS sequence"/>
</dbReference>
<reference evidence="1 2" key="1">
    <citation type="submission" date="2018-07" db="EMBL/GenBank/DDBJ databases">
        <title>Erythrobacter nanhaiensis sp. nov., a novel member of the genus Erythrobacter isolated from the South China Sea.</title>
        <authorList>
            <person name="Chen X."/>
            <person name="Liu J."/>
        </authorList>
    </citation>
    <scope>NUCLEOTIDE SEQUENCE [LARGE SCALE GENOMIC DNA]</scope>
    <source>
        <strain evidence="1 2">S-5</strain>
    </source>
</reference>
<sequence length="111" mass="12438">MLGGCAYGSGFGLGGGYGYDDGYGDRYGDRYGNYGGDYGYSYRGEQEFERAAVNACGREASRYGRVEITYAEERDRGVYTVQGRTDNRDRRRDQFTCEFSSSGRIIDFKLG</sequence>
<accession>A0A395LST3</accession>
<dbReference type="EMBL" id="QRBB01000001">
    <property type="protein sequence ID" value="RDS78494.1"/>
    <property type="molecule type" value="Genomic_DNA"/>
</dbReference>
<evidence type="ECO:0000313" key="2">
    <source>
        <dbReference type="Proteomes" id="UP000254101"/>
    </source>
</evidence>
<proteinExistence type="predicted"/>